<evidence type="ECO:0000256" key="3">
    <source>
        <dbReference type="ARBA" id="ARBA00022989"/>
    </source>
</evidence>
<dbReference type="PATRIC" id="fig|1260221.3.peg.2304"/>
<dbReference type="GO" id="GO:0016020">
    <property type="term" value="C:membrane"/>
    <property type="evidence" value="ECO:0007669"/>
    <property type="project" value="UniProtKB-SubCell"/>
</dbReference>
<gene>
    <name evidence="7" type="ORF">VIBNI_A2420</name>
</gene>
<dbReference type="AlphaFoldDB" id="U4K7A3"/>
<dbReference type="InterPro" id="IPR050925">
    <property type="entry name" value="Rhomboid_protease_S54"/>
</dbReference>
<dbReference type="PANTHER" id="PTHR43731">
    <property type="entry name" value="RHOMBOID PROTEASE"/>
    <property type="match status" value="1"/>
</dbReference>
<organism evidence="7 8">
    <name type="scientific">Vibrio nigripulchritudo</name>
    <dbReference type="NCBI Taxonomy" id="28173"/>
    <lineage>
        <taxon>Bacteria</taxon>
        <taxon>Pseudomonadati</taxon>
        <taxon>Pseudomonadota</taxon>
        <taxon>Gammaproteobacteria</taxon>
        <taxon>Vibrionales</taxon>
        <taxon>Vibrionaceae</taxon>
        <taxon>Vibrio</taxon>
    </lineage>
</organism>
<dbReference type="KEGG" id="vni:VIBNI_A2420"/>
<reference evidence="7 8" key="1">
    <citation type="journal article" date="2013" name="ISME J.">
        <title>Comparative genomics of pathogenic lineages of Vibrio nigripulchritudo identifies virulence-associated traits.</title>
        <authorList>
            <person name="Goudenege D."/>
            <person name="Labreuche Y."/>
            <person name="Krin E."/>
            <person name="Ansquer D."/>
            <person name="Mangenot S."/>
            <person name="Calteau A."/>
            <person name="Medigue C."/>
            <person name="Mazel D."/>
            <person name="Polz M.F."/>
            <person name="Le Roux F."/>
        </authorList>
    </citation>
    <scope>NUCLEOTIDE SEQUENCE [LARGE SCALE GENOMIC DNA]</scope>
    <source>
        <strain evidence="8">SnF1</strain>
    </source>
</reference>
<comment type="subcellular location">
    <subcellularLocation>
        <location evidence="1">Membrane</location>
        <topology evidence="1">Multi-pass membrane protein</topology>
    </subcellularLocation>
</comment>
<dbReference type="PANTHER" id="PTHR43731:SF16">
    <property type="entry name" value="RHOMBOSORTASE"/>
    <property type="match status" value="1"/>
</dbReference>
<dbReference type="InterPro" id="IPR035952">
    <property type="entry name" value="Rhomboid-like_sf"/>
</dbReference>
<dbReference type="NCBIfam" id="TIGR03902">
    <property type="entry name" value="rhom_GG_sort"/>
    <property type="match status" value="1"/>
</dbReference>
<dbReference type="SUPFAM" id="SSF144091">
    <property type="entry name" value="Rhomboid-like"/>
    <property type="match status" value="1"/>
</dbReference>
<name>U4K7A3_9VIBR</name>
<feature type="transmembrane region" description="Helical" evidence="5">
    <location>
        <begin position="143"/>
        <end position="163"/>
    </location>
</feature>
<evidence type="ECO:0000256" key="1">
    <source>
        <dbReference type="ARBA" id="ARBA00004141"/>
    </source>
</evidence>
<dbReference type="Proteomes" id="UP000016895">
    <property type="component" value="Chromosome 1"/>
</dbReference>
<dbReference type="GO" id="GO:0004252">
    <property type="term" value="F:serine-type endopeptidase activity"/>
    <property type="evidence" value="ECO:0007669"/>
    <property type="project" value="InterPro"/>
</dbReference>
<keyword evidence="8" id="KW-1185">Reference proteome</keyword>
<dbReference type="Gene3D" id="1.20.1540.10">
    <property type="entry name" value="Rhomboid-like"/>
    <property type="match status" value="1"/>
</dbReference>
<proteinExistence type="predicted"/>
<evidence type="ECO:0000256" key="2">
    <source>
        <dbReference type="ARBA" id="ARBA00022692"/>
    </source>
</evidence>
<dbReference type="InterPro" id="IPR023826">
    <property type="entry name" value="Rhom-like_SP_proteobac"/>
</dbReference>
<dbReference type="Pfam" id="PF01694">
    <property type="entry name" value="Rhomboid"/>
    <property type="match status" value="1"/>
</dbReference>
<evidence type="ECO:0000313" key="8">
    <source>
        <dbReference type="Proteomes" id="UP000016895"/>
    </source>
</evidence>
<dbReference type="STRING" id="28173.VIBNI_A2420"/>
<protein>
    <submittedName>
        <fullName evidence="7">Putative Peptidase S54, rhomboid</fullName>
    </submittedName>
</protein>
<accession>U4K7A3</accession>
<keyword evidence="4 5" id="KW-0472">Membrane</keyword>
<evidence type="ECO:0000313" key="7">
    <source>
        <dbReference type="EMBL" id="CCO58486.1"/>
    </source>
</evidence>
<evidence type="ECO:0000259" key="6">
    <source>
        <dbReference type="Pfam" id="PF01694"/>
    </source>
</evidence>
<feature type="transmembrane region" description="Helical" evidence="5">
    <location>
        <begin position="46"/>
        <end position="65"/>
    </location>
</feature>
<dbReference type="InterPro" id="IPR022764">
    <property type="entry name" value="Peptidase_S54_rhomboid_dom"/>
</dbReference>
<evidence type="ECO:0000256" key="5">
    <source>
        <dbReference type="SAM" id="Phobius"/>
    </source>
</evidence>
<keyword evidence="3 5" id="KW-1133">Transmembrane helix</keyword>
<dbReference type="eggNOG" id="COG0705">
    <property type="taxonomic scope" value="Bacteria"/>
</dbReference>
<dbReference type="EMBL" id="FO203526">
    <property type="protein sequence ID" value="CCO58486.1"/>
    <property type="molecule type" value="Genomic_DNA"/>
</dbReference>
<evidence type="ECO:0000256" key="4">
    <source>
        <dbReference type="ARBA" id="ARBA00023136"/>
    </source>
</evidence>
<sequence>MLKNQQFYLRMKALNGVANTHFFRLPTILAISRVRFRLMIRHKAELVPVVVIYVIVMVVAQLPTFSDILPWNADDILDGQWWRIVTGNFTHTNLNHLALNSASLAVIAFFFRFTASWLSMAVLVILLSALIGVGLLASDTYQYVGFSGVLHGIFAFYALTEAIQGRKSSLLLVGAVLVKIGWETWIGPSADTAALIEAKVATEAHVVGTLFGLILSALQPKKWVKK</sequence>
<keyword evidence="2 5" id="KW-0812">Transmembrane</keyword>
<feature type="domain" description="Peptidase S54 rhomboid" evidence="6">
    <location>
        <begin position="79"/>
        <end position="218"/>
    </location>
</feature>
<feature type="transmembrane region" description="Helical" evidence="5">
    <location>
        <begin position="118"/>
        <end position="137"/>
    </location>
</feature>